<proteinExistence type="predicted"/>
<sequence length="29" mass="3018">TLGLLWRAYHDAGVDSGDPKLGVYSKGAA</sequence>
<evidence type="ECO:0000313" key="1">
    <source>
        <dbReference type="EMBL" id="GAI99838.1"/>
    </source>
</evidence>
<organism evidence="1">
    <name type="scientific">marine sediment metagenome</name>
    <dbReference type="NCBI Taxonomy" id="412755"/>
    <lineage>
        <taxon>unclassified sequences</taxon>
        <taxon>metagenomes</taxon>
        <taxon>ecological metagenomes</taxon>
    </lineage>
</organism>
<feature type="non-terminal residue" evidence="1">
    <location>
        <position position="1"/>
    </location>
</feature>
<accession>X1T3N1</accession>
<protein>
    <submittedName>
        <fullName evidence="1">Uncharacterized protein</fullName>
    </submittedName>
</protein>
<dbReference type="AlphaFoldDB" id="X1T3N1"/>
<dbReference type="EMBL" id="BARW01017189">
    <property type="protein sequence ID" value="GAI99838.1"/>
    <property type="molecule type" value="Genomic_DNA"/>
</dbReference>
<reference evidence="1" key="1">
    <citation type="journal article" date="2014" name="Front. Microbiol.">
        <title>High frequency of phylogenetically diverse reductive dehalogenase-homologous genes in deep subseafloor sedimentary metagenomes.</title>
        <authorList>
            <person name="Kawai M."/>
            <person name="Futagami T."/>
            <person name="Toyoda A."/>
            <person name="Takaki Y."/>
            <person name="Nishi S."/>
            <person name="Hori S."/>
            <person name="Arai W."/>
            <person name="Tsubouchi T."/>
            <person name="Morono Y."/>
            <person name="Uchiyama I."/>
            <person name="Ito T."/>
            <person name="Fujiyama A."/>
            <person name="Inagaki F."/>
            <person name="Takami H."/>
        </authorList>
    </citation>
    <scope>NUCLEOTIDE SEQUENCE</scope>
    <source>
        <strain evidence="1">Expedition CK06-06</strain>
    </source>
</reference>
<gene>
    <name evidence="1" type="ORF">S12H4_29752</name>
</gene>
<comment type="caution">
    <text evidence="1">The sequence shown here is derived from an EMBL/GenBank/DDBJ whole genome shotgun (WGS) entry which is preliminary data.</text>
</comment>
<name>X1T3N1_9ZZZZ</name>